<dbReference type="AlphaFoldDB" id="G4REE4"/>
<dbReference type="KEGG" id="phl:KKY_2894"/>
<organism evidence="1 2">
    <name type="scientific">Pelagibacterium halotolerans (strain DSM 22347 / JCM 15775 / CGMCC 1.7692 / B2)</name>
    <dbReference type="NCBI Taxonomy" id="1082931"/>
    <lineage>
        <taxon>Bacteria</taxon>
        <taxon>Pseudomonadati</taxon>
        <taxon>Pseudomonadota</taxon>
        <taxon>Alphaproteobacteria</taxon>
        <taxon>Hyphomicrobiales</taxon>
        <taxon>Devosiaceae</taxon>
        <taxon>Pelagibacterium</taxon>
    </lineage>
</organism>
<proteinExistence type="predicted"/>
<dbReference type="Proteomes" id="UP000008850">
    <property type="component" value="Chromosome"/>
</dbReference>
<name>G4REE4_PELHB</name>
<evidence type="ECO:0000313" key="2">
    <source>
        <dbReference type="Proteomes" id="UP000008850"/>
    </source>
</evidence>
<accession>G4REE4</accession>
<evidence type="ECO:0000313" key="1">
    <source>
        <dbReference type="EMBL" id="AEQ52889.1"/>
    </source>
</evidence>
<dbReference type="HOGENOM" id="CLU_3274144_0_0_5"/>
<keyword evidence="2" id="KW-1185">Reference proteome</keyword>
<protein>
    <submittedName>
        <fullName evidence="1">Uncharacterized protein</fullName>
    </submittedName>
</protein>
<gene>
    <name evidence="1" type="ordered locus">KKY_2894</name>
</gene>
<sequence>MRLIGAFAANRGGGHKTRLTRTDFPVRAVPIALSGFPKKAA</sequence>
<dbReference type="EMBL" id="CP003075">
    <property type="protein sequence ID" value="AEQ52889.1"/>
    <property type="molecule type" value="Genomic_DNA"/>
</dbReference>
<reference evidence="1 2" key="1">
    <citation type="journal article" date="2012" name="J. Bacteriol.">
        <title>Complete genome sequence of Pelagibacterium halotolerans B2T.</title>
        <authorList>
            <person name="Huo Y.Y."/>
            <person name="Cheng H."/>
            <person name="Han X.F."/>
            <person name="Jiang X.W."/>
            <person name="Sun C."/>
            <person name="Zhang X.Q."/>
            <person name="Zhu X.F."/>
            <person name="Liu Y.F."/>
            <person name="Li P.F."/>
            <person name="Ni P.X."/>
            <person name="Wu M."/>
        </authorList>
    </citation>
    <scope>NUCLEOTIDE SEQUENCE [LARGE SCALE GENOMIC DNA]</scope>
    <source>
        <strain evidence="2">DSM 22347 / JCM 15775 / CGMCC 1.7692 / B2</strain>
    </source>
</reference>